<dbReference type="AlphaFoldDB" id="A0A9J6QXF1"/>
<evidence type="ECO:0000256" key="11">
    <source>
        <dbReference type="ARBA" id="ARBA00030945"/>
    </source>
</evidence>
<reference evidence="14" key="1">
    <citation type="submission" date="2022-09" db="EMBL/GenBank/DDBJ databases">
        <title>Culturomic study of gut microbiota in children with autism spectrum disorder.</title>
        <authorList>
            <person name="Efimov B.A."/>
            <person name="Chaplin A.V."/>
            <person name="Sokolova S.R."/>
            <person name="Pikina A.P."/>
            <person name="Korzhanova M."/>
            <person name="Belova V."/>
            <person name="Korostin D."/>
        </authorList>
    </citation>
    <scope>NUCLEOTIDE SEQUENCE</scope>
    <source>
        <strain evidence="14">ASD5510</strain>
    </source>
</reference>
<comment type="caution">
    <text evidence="14">The sequence shown here is derived from an EMBL/GenBank/DDBJ whole genome shotgun (WGS) entry which is preliminary data.</text>
</comment>
<keyword evidence="6 13" id="KW-0547">Nucleotide-binding</keyword>
<comment type="similarity">
    <text evidence="2 13">Belongs to the heat shock protein 70 family.</text>
</comment>
<keyword evidence="5" id="KW-0597">Phosphoprotein</keyword>
<name>A0A9J6QXF1_9FIRM</name>
<dbReference type="Gene3D" id="3.90.640.10">
    <property type="entry name" value="Actin, Chain A, domain 4"/>
    <property type="match status" value="1"/>
</dbReference>
<keyword evidence="8" id="KW-0346">Stress response</keyword>
<evidence type="ECO:0000256" key="3">
    <source>
        <dbReference type="ARBA" id="ARBA00014415"/>
    </source>
</evidence>
<evidence type="ECO:0000313" key="15">
    <source>
        <dbReference type="Proteomes" id="UP001065549"/>
    </source>
</evidence>
<keyword evidence="15" id="KW-1185">Reference proteome</keyword>
<dbReference type="PROSITE" id="PS00329">
    <property type="entry name" value="HSP70_2"/>
    <property type="match status" value="1"/>
</dbReference>
<dbReference type="RefSeq" id="WP_148396855.1">
    <property type="nucleotide sequence ID" value="NZ_JAOSHN010000008.1"/>
</dbReference>
<dbReference type="SUPFAM" id="SSF100920">
    <property type="entry name" value="Heat shock protein 70kD (HSP70), peptide-binding domain"/>
    <property type="match status" value="1"/>
</dbReference>
<protein>
    <recommendedName>
        <fullName evidence="3">Chaperone protein DnaK</fullName>
    </recommendedName>
    <alternativeName>
        <fullName evidence="4">Chaperone protein dnaK</fullName>
    </alternativeName>
    <alternativeName>
        <fullName evidence="12">HSP70</fullName>
    </alternativeName>
    <alternativeName>
        <fullName evidence="11">Heat shock 70 kDa protein</fullName>
    </alternativeName>
    <alternativeName>
        <fullName evidence="10">Heat shock protein 70</fullName>
    </alternativeName>
</protein>
<evidence type="ECO:0000256" key="12">
    <source>
        <dbReference type="ARBA" id="ARBA00033103"/>
    </source>
</evidence>
<comment type="function">
    <text evidence="1">Acts as a chaperone.</text>
</comment>
<keyword evidence="9" id="KW-0143">Chaperone</keyword>
<evidence type="ECO:0000256" key="7">
    <source>
        <dbReference type="ARBA" id="ARBA00022840"/>
    </source>
</evidence>
<evidence type="ECO:0000256" key="9">
    <source>
        <dbReference type="ARBA" id="ARBA00023186"/>
    </source>
</evidence>
<evidence type="ECO:0000256" key="8">
    <source>
        <dbReference type="ARBA" id="ARBA00023016"/>
    </source>
</evidence>
<evidence type="ECO:0000256" key="2">
    <source>
        <dbReference type="ARBA" id="ARBA00007381"/>
    </source>
</evidence>
<evidence type="ECO:0000256" key="1">
    <source>
        <dbReference type="ARBA" id="ARBA00002290"/>
    </source>
</evidence>
<dbReference type="InterPro" id="IPR013126">
    <property type="entry name" value="Hsp_70_fam"/>
</dbReference>
<dbReference type="SUPFAM" id="SSF53067">
    <property type="entry name" value="Actin-like ATPase domain"/>
    <property type="match status" value="2"/>
</dbReference>
<dbReference type="Pfam" id="PF00012">
    <property type="entry name" value="HSP70"/>
    <property type="match status" value="1"/>
</dbReference>
<dbReference type="EMBL" id="JAOSHN010000008">
    <property type="protein sequence ID" value="MCU7380163.1"/>
    <property type="molecule type" value="Genomic_DNA"/>
</dbReference>
<evidence type="ECO:0000313" key="14">
    <source>
        <dbReference type="EMBL" id="MCU7380163.1"/>
    </source>
</evidence>
<dbReference type="Proteomes" id="UP001065549">
    <property type="component" value="Unassembled WGS sequence"/>
</dbReference>
<evidence type="ECO:0000256" key="4">
    <source>
        <dbReference type="ARBA" id="ARBA00017249"/>
    </source>
</evidence>
<dbReference type="PROSITE" id="PS00297">
    <property type="entry name" value="HSP70_1"/>
    <property type="match status" value="1"/>
</dbReference>
<dbReference type="Gene3D" id="3.30.420.40">
    <property type="match status" value="2"/>
</dbReference>
<sequence>MKIGIDLGTTNSLAAYYTDQGPVIIPNRLGDRLTPSIVSFDESGTVYVGKTARERMSTFPDRTASLFKRSMGTEREFVMGNQKFRAEELSSFVLRALKEDAESYLGQPVEEAVISVPAYFNDIQRKATKRAGELAGLKVERIINEPTAAAIAYGLHHRADHTRFLVFDLGGGTFDISILERYGNIMEVRAIAGDNFIGGEDFTKVLCGMMLREREVDETLLSPKEQVYLTRQAETCKLGFANSDRSSMKCVLNKETYEREFSLEEYERNCQLLLARIRKPIERSLKDANIRLSDIDEIVLVGGATKLPIIRNFVGRIFGRIPNTDVNPDEAIAVGAAIQCAMKERNQAVREVVLTEVCPFTLGTSVAVQRLGEMLESGHFLPIIERNTVIPVSRTDTLYTASDYQRKITVDILQGESRLAKNNLSLGEITVPVPPKKSGEESIDVTYTYDINSILEVKVKVNSTGVEKKIIIQKEGSQLTEEEAERRMEELNYLKIHPRDQEENKLLLFRGERLYEEATGDLRRELDFLLSQFEAVLDKQDKDAIRQAAGEVKEALDEIEAAMEDDLFD</sequence>
<dbReference type="GO" id="GO:0140662">
    <property type="term" value="F:ATP-dependent protein folding chaperone"/>
    <property type="evidence" value="ECO:0007669"/>
    <property type="project" value="InterPro"/>
</dbReference>
<evidence type="ECO:0000256" key="10">
    <source>
        <dbReference type="ARBA" id="ARBA00030019"/>
    </source>
</evidence>
<keyword evidence="7 13" id="KW-0067">ATP-binding</keyword>
<gene>
    <name evidence="14" type="ORF">OBO34_17665</name>
</gene>
<dbReference type="FunFam" id="3.30.420.40:FF:000144">
    <property type="entry name" value="Molecular chaperone HscC"/>
    <property type="match status" value="1"/>
</dbReference>
<dbReference type="InterPro" id="IPR043129">
    <property type="entry name" value="ATPase_NBD"/>
</dbReference>
<dbReference type="InterPro" id="IPR029047">
    <property type="entry name" value="HSP70_peptide-bd_sf"/>
</dbReference>
<dbReference type="PRINTS" id="PR00301">
    <property type="entry name" value="HEATSHOCK70"/>
</dbReference>
<organism evidence="14 15">
    <name type="scientific">Hominibacterium faecale</name>
    <dbReference type="NCBI Taxonomy" id="2839743"/>
    <lineage>
        <taxon>Bacteria</taxon>
        <taxon>Bacillati</taxon>
        <taxon>Bacillota</taxon>
        <taxon>Clostridia</taxon>
        <taxon>Peptostreptococcales</taxon>
        <taxon>Anaerovoracaceae</taxon>
        <taxon>Hominibacterium</taxon>
    </lineage>
</organism>
<dbReference type="Gene3D" id="2.60.34.10">
    <property type="entry name" value="Substrate Binding Domain Of DNAk, Chain A, domain 1"/>
    <property type="match status" value="1"/>
</dbReference>
<accession>A0A9J6QXF1</accession>
<evidence type="ECO:0000256" key="6">
    <source>
        <dbReference type="ARBA" id="ARBA00022741"/>
    </source>
</evidence>
<dbReference type="PANTHER" id="PTHR19375">
    <property type="entry name" value="HEAT SHOCK PROTEIN 70KDA"/>
    <property type="match status" value="1"/>
</dbReference>
<proteinExistence type="inferred from homology"/>
<dbReference type="InterPro" id="IPR018181">
    <property type="entry name" value="Heat_shock_70_CS"/>
</dbReference>
<evidence type="ECO:0000256" key="5">
    <source>
        <dbReference type="ARBA" id="ARBA00022553"/>
    </source>
</evidence>
<evidence type="ECO:0000256" key="13">
    <source>
        <dbReference type="RuleBase" id="RU003322"/>
    </source>
</evidence>
<dbReference type="GO" id="GO:0005524">
    <property type="term" value="F:ATP binding"/>
    <property type="evidence" value="ECO:0007669"/>
    <property type="project" value="UniProtKB-KW"/>
</dbReference>